<evidence type="ECO:0000256" key="1">
    <source>
        <dbReference type="SAM" id="MobiDB-lite"/>
    </source>
</evidence>
<proteinExistence type="predicted"/>
<sequence length="102" mass="10893">MPLDRGNRAALSPGADADSHMEGFTTSLCPMLLSEACHVGMIPVIKPDVPELTRGCLVQIDQGYFRVENISAGNARFIEAQPKIDVVHPPSGGSCRYALAVL</sequence>
<dbReference type="RefSeq" id="WP_381089842.1">
    <property type="nucleotide sequence ID" value="NZ_JBHUDX010000091.1"/>
</dbReference>
<feature type="region of interest" description="Disordered" evidence="1">
    <location>
        <begin position="1"/>
        <end position="21"/>
    </location>
</feature>
<evidence type="ECO:0000259" key="2">
    <source>
        <dbReference type="Pfam" id="PF01526"/>
    </source>
</evidence>
<feature type="domain" description="Tn3 transposase DDE" evidence="2">
    <location>
        <begin position="11"/>
        <end position="87"/>
    </location>
</feature>
<evidence type="ECO:0000313" key="3">
    <source>
        <dbReference type="EMBL" id="MFD1662345.1"/>
    </source>
</evidence>
<keyword evidence="4" id="KW-1185">Reference proteome</keyword>
<organism evidence="3 4">
    <name type="scientific">Streptomyces caeni</name>
    <dbReference type="NCBI Taxonomy" id="2307231"/>
    <lineage>
        <taxon>Bacteria</taxon>
        <taxon>Bacillati</taxon>
        <taxon>Actinomycetota</taxon>
        <taxon>Actinomycetes</taxon>
        <taxon>Kitasatosporales</taxon>
        <taxon>Streptomycetaceae</taxon>
        <taxon>Streptomyces</taxon>
    </lineage>
</organism>
<gene>
    <name evidence="3" type="ORF">ACFSL4_30180</name>
</gene>
<dbReference type="Pfam" id="PF01526">
    <property type="entry name" value="DDE_Tnp_Tn3"/>
    <property type="match status" value="1"/>
</dbReference>
<protein>
    <submittedName>
        <fullName evidence="3">Tn3 family transposase</fullName>
    </submittedName>
</protein>
<dbReference type="Proteomes" id="UP001597261">
    <property type="component" value="Unassembled WGS sequence"/>
</dbReference>
<name>A0ABW4IY93_9ACTN</name>
<dbReference type="EMBL" id="JBHUDX010000091">
    <property type="protein sequence ID" value="MFD1662345.1"/>
    <property type="molecule type" value="Genomic_DNA"/>
</dbReference>
<accession>A0ABW4IY93</accession>
<reference evidence="4" key="1">
    <citation type="journal article" date="2019" name="Int. J. Syst. Evol. Microbiol.">
        <title>The Global Catalogue of Microorganisms (GCM) 10K type strain sequencing project: providing services to taxonomists for standard genome sequencing and annotation.</title>
        <authorList>
            <consortium name="The Broad Institute Genomics Platform"/>
            <consortium name="The Broad Institute Genome Sequencing Center for Infectious Disease"/>
            <person name="Wu L."/>
            <person name="Ma J."/>
        </authorList>
    </citation>
    <scope>NUCLEOTIDE SEQUENCE [LARGE SCALE GENOMIC DNA]</scope>
    <source>
        <strain evidence="4">CGMCC 1.12470</strain>
    </source>
</reference>
<comment type="caution">
    <text evidence="3">The sequence shown here is derived from an EMBL/GenBank/DDBJ whole genome shotgun (WGS) entry which is preliminary data.</text>
</comment>
<evidence type="ECO:0000313" key="4">
    <source>
        <dbReference type="Proteomes" id="UP001597261"/>
    </source>
</evidence>
<dbReference type="InterPro" id="IPR002513">
    <property type="entry name" value="Tn3_Tnp_DDE_dom"/>
</dbReference>